<keyword evidence="1" id="KW-0812">Transmembrane</keyword>
<dbReference type="Proteomes" id="UP000675920">
    <property type="component" value="Unplaced"/>
</dbReference>
<name>A0A8B6X7Z9_9BURK</name>
<sequence length="91" mass="9300">MTSFLLLGLGAVLAGSAGFYLASPHQRLRAAPLPARPARGAGTALLLLGLLALGQTMQAITAVFVFLTALMLALVLLPHAGALVARPRGRS</sequence>
<keyword evidence="2" id="KW-1185">Reference proteome</keyword>
<keyword evidence="1" id="KW-0472">Membrane</keyword>
<protein>
    <submittedName>
        <fullName evidence="3">Uncharacterized protein</fullName>
    </submittedName>
</protein>
<accession>A0A8B6X7Z9</accession>
<dbReference type="AlphaFoldDB" id="A0A8B6X7Z9"/>
<dbReference type="RefSeq" id="WP_034411466.1">
    <property type="nucleotide sequence ID" value="NZ_AXWS01000013.1"/>
</dbReference>
<evidence type="ECO:0000256" key="1">
    <source>
        <dbReference type="SAM" id="Phobius"/>
    </source>
</evidence>
<evidence type="ECO:0000313" key="3">
    <source>
        <dbReference type="RefSeq" id="WP_034411466.1"/>
    </source>
</evidence>
<proteinExistence type="predicted"/>
<reference evidence="3" key="1">
    <citation type="submission" date="2025-08" db="UniProtKB">
        <authorList>
            <consortium name="RefSeq"/>
        </authorList>
    </citation>
    <scope>IDENTIFICATION</scope>
</reference>
<keyword evidence="1" id="KW-1133">Transmembrane helix</keyword>
<evidence type="ECO:0000313" key="2">
    <source>
        <dbReference type="Proteomes" id="UP000675920"/>
    </source>
</evidence>
<feature type="transmembrane region" description="Helical" evidence="1">
    <location>
        <begin position="64"/>
        <end position="85"/>
    </location>
</feature>
<organism evidence="2 3">
    <name type="scientific">Derxia gummosa DSM 723</name>
    <dbReference type="NCBI Taxonomy" id="1121388"/>
    <lineage>
        <taxon>Bacteria</taxon>
        <taxon>Pseudomonadati</taxon>
        <taxon>Pseudomonadota</taxon>
        <taxon>Betaproteobacteria</taxon>
        <taxon>Burkholderiales</taxon>
        <taxon>Alcaligenaceae</taxon>
        <taxon>Derxia</taxon>
    </lineage>
</organism>